<evidence type="ECO:0000256" key="6">
    <source>
        <dbReference type="ARBA" id="ARBA00023136"/>
    </source>
</evidence>
<accession>A0A8C1QRC3</accession>
<dbReference type="Pfam" id="PF05300">
    <property type="entry name" value="MIC19_MIC25"/>
    <property type="match status" value="1"/>
</dbReference>
<keyword evidence="13" id="KW-1185">Reference proteome</keyword>
<evidence type="ECO:0000256" key="7">
    <source>
        <dbReference type="ARBA" id="ARBA00023157"/>
    </source>
</evidence>
<evidence type="ECO:0000256" key="10">
    <source>
        <dbReference type="ARBA" id="ARBA00034480"/>
    </source>
</evidence>
<dbReference type="PANTHER" id="PTHR47609">
    <property type="entry name" value="MICOS COMPLEX SUBUNIT MIC25"/>
    <property type="match status" value="1"/>
</dbReference>
<evidence type="ECO:0000256" key="5">
    <source>
        <dbReference type="ARBA" id="ARBA00023128"/>
    </source>
</evidence>
<comment type="subcellular location">
    <subcellularLocation>
        <location evidence="9">Mitochondrion inner membrane</location>
        <topology evidence="9">Lipid-anchor</topology>
    </subcellularLocation>
</comment>
<sequence length="316" mass="36587">MGSGESTTRRVSFGLDEDDRVRILRGVKLSEDVLQRMRNASADPRPPVNNKENLGQQTRTSSTSDPQSPKTQTRTTFPDTKEELRKRYEQQQAIIQEELARIARKEREAARQDITRAVQRERVQTRQESEKAKQLGKQLDKKEAELKALEAFYKEQITQLEKKNEERFKMSAEQFHTAATRSEANIKPRNVEPVCSNLQAQILNCYRENREQTLQCSDLAKEYMQCINAAKKRQQLSLSALNGKGEFRQHLREENYTLAAVHISPTVSVGYITFFGWTSNLLFRFIKVHNAPKNTNNFHIWVLLDQFVNPEATFIL</sequence>
<dbReference type="InterPro" id="IPR007964">
    <property type="entry name" value="MIC19/MIC25"/>
</dbReference>
<evidence type="ECO:0000256" key="2">
    <source>
        <dbReference type="ARBA" id="ARBA00022707"/>
    </source>
</evidence>
<dbReference type="Ensembl" id="ENSCCRT00010065067.1">
    <property type="protein sequence ID" value="ENSCCRP00010059349.1"/>
    <property type="gene ID" value="ENSCCRG00010025140.1"/>
</dbReference>
<reference evidence="12" key="1">
    <citation type="submission" date="2025-08" db="UniProtKB">
        <authorList>
            <consortium name="Ensembl"/>
        </authorList>
    </citation>
    <scope>IDENTIFICATION</scope>
</reference>
<evidence type="ECO:0000256" key="11">
    <source>
        <dbReference type="SAM" id="MobiDB-lite"/>
    </source>
</evidence>
<evidence type="ECO:0000313" key="12">
    <source>
        <dbReference type="Ensembl" id="ENSCCRP00010059349.1"/>
    </source>
</evidence>
<dbReference type="InterPro" id="IPR042860">
    <property type="entry name" value="MIC25"/>
</dbReference>
<keyword evidence="5" id="KW-0496">Mitochondrion</keyword>
<dbReference type="Proteomes" id="UP000694427">
    <property type="component" value="Unplaced"/>
</dbReference>
<proteinExistence type="inferred from homology"/>
<comment type="function">
    <text evidence="1">Component of the MICOS complex, a large protein complex of the mitochondrial inner membrane that plays crucial roles in the maintenance of crista junctions, inner membrane architecture, and formation of contact sites to the outer membrane.</text>
</comment>
<evidence type="ECO:0000256" key="9">
    <source>
        <dbReference type="ARBA" id="ARBA00034476"/>
    </source>
</evidence>
<keyword evidence="8" id="KW-0449">Lipoprotein</keyword>
<name>A0A8C1QRC3_CYPCA</name>
<reference evidence="12" key="2">
    <citation type="submission" date="2025-09" db="UniProtKB">
        <authorList>
            <consortium name="Ensembl"/>
        </authorList>
    </citation>
    <scope>IDENTIFICATION</scope>
</reference>
<keyword evidence="3" id="KW-0999">Mitochondrion inner membrane</keyword>
<feature type="compositionally biased region" description="Polar residues" evidence="11">
    <location>
        <begin position="50"/>
        <end position="78"/>
    </location>
</feature>
<organism evidence="12 13">
    <name type="scientific">Cyprinus carpio</name>
    <name type="common">Common carp</name>
    <dbReference type="NCBI Taxonomy" id="7962"/>
    <lineage>
        <taxon>Eukaryota</taxon>
        <taxon>Metazoa</taxon>
        <taxon>Chordata</taxon>
        <taxon>Craniata</taxon>
        <taxon>Vertebrata</taxon>
        <taxon>Euteleostomi</taxon>
        <taxon>Actinopterygii</taxon>
        <taxon>Neopterygii</taxon>
        <taxon>Teleostei</taxon>
        <taxon>Ostariophysi</taxon>
        <taxon>Cypriniformes</taxon>
        <taxon>Cyprinidae</taxon>
        <taxon>Cyprininae</taxon>
        <taxon>Cyprinus</taxon>
    </lineage>
</organism>
<comment type="similarity">
    <text evidence="10">Belongs to the MICOS complex subunit Mic19 family. Metazoan Mic25 subfamily.</text>
</comment>
<keyword evidence="4" id="KW-0175">Coiled coil</keyword>
<evidence type="ECO:0000256" key="1">
    <source>
        <dbReference type="ARBA" id="ARBA00002689"/>
    </source>
</evidence>
<feature type="region of interest" description="Disordered" evidence="11">
    <location>
        <begin position="30"/>
        <end position="82"/>
    </location>
</feature>
<evidence type="ECO:0000313" key="13">
    <source>
        <dbReference type="Proteomes" id="UP000694427"/>
    </source>
</evidence>
<dbReference type="PANTHER" id="PTHR47609:SF1">
    <property type="entry name" value="MICOS COMPLEX SUBUNIT MIC25"/>
    <property type="match status" value="1"/>
</dbReference>
<evidence type="ECO:0000256" key="4">
    <source>
        <dbReference type="ARBA" id="ARBA00023054"/>
    </source>
</evidence>
<keyword evidence="2" id="KW-0519">Myristate</keyword>
<keyword evidence="7" id="KW-1015">Disulfide bond</keyword>
<evidence type="ECO:0000256" key="8">
    <source>
        <dbReference type="ARBA" id="ARBA00023288"/>
    </source>
</evidence>
<keyword evidence="6" id="KW-0472">Membrane</keyword>
<protein>
    <submittedName>
        <fullName evidence="12">Coiled-coil-helix-coiled-coil-helix domain containing 6a</fullName>
    </submittedName>
</protein>
<dbReference type="AlphaFoldDB" id="A0A8C1QRC3"/>
<dbReference type="PROSITE" id="PS51808">
    <property type="entry name" value="CHCH"/>
    <property type="match status" value="1"/>
</dbReference>
<evidence type="ECO:0000256" key="3">
    <source>
        <dbReference type="ARBA" id="ARBA00022792"/>
    </source>
</evidence>
<dbReference type="GO" id="GO:0061617">
    <property type="term" value="C:MICOS complex"/>
    <property type="evidence" value="ECO:0007669"/>
    <property type="project" value="InterPro"/>
</dbReference>